<dbReference type="Pfam" id="PF14301">
    <property type="entry name" value="DUF4376"/>
    <property type="match status" value="1"/>
</dbReference>
<dbReference type="InterPro" id="IPR025484">
    <property type="entry name" value="DUF4376"/>
</dbReference>
<gene>
    <name evidence="2" type="ORF">SAMN05443248_3555</name>
</gene>
<dbReference type="EMBL" id="LT670817">
    <property type="protein sequence ID" value="SHH06539.1"/>
    <property type="molecule type" value="Genomic_DNA"/>
</dbReference>
<organism evidence="2 3">
    <name type="scientific">Bradyrhizobium erythrophlei</name>
    <dbReference type="NCBI Taxonomy" id="1437360"/>
    <lineage>
        <taxon>Bacteria</taxon>
        <taxon>Pseudomonadati</taxon>
        <taxon>Pseudomonadota</taxon>
        <taxon>Alphaproteobacteria</taxon>
        <taxon>Hyphomicrobiales</taxon>
        <taxon>Nitrobacteraceae</taxon>
        <taxon>Bradyrhizobium</taxon>
    </lineage>
</organism>
<evidence type="ECO:0000259" key="1">
    <source>
        <dbReference type="Pfam" id="PF14301"/>
    </source>
</evidence>
<evidence type="ECO:0000313" key="3">
    <source>
        <dbReference type="Proteomes" id="UP000189796"/>
    </source>
</evidence>
<name>A0A1M5PYK2_9BRAD</name>
<dbReference type="AlphaFoldDB" id="A0A1M5PYK2"/>
<proteinExistence type="predicted"/>
<reference evidence="2 3" key="1">
    <citation type="submission" date="2016-11" db="EMBL/GenBank/DDBJ databases">
        <authorList>
            <person name="Jaros S."/>
            <person name="Januszkiewicz K."/>
            <person name="Wedrychowicz H."/>
        </authorList>
    </citation>
    <scope>NUCLEOTIDE SEQUENCE [LARGE SCALE GENOMIC DNA]</scope>
    <source>
        <strain evidence="2 3">GAS138</strain>
    </source>
</reference>
<dbReference type="Proteomes" id="UP000189796">
    <property type="component" value="Chromosome I"/>
</dbReference>
<accession>A0A1M5PYK2</accession>
<protein>
    <recommendedName>
        <fullName evidence="1">DUF4376 domain-containing protein</fullName>
    </recommendedName>
</protein>
<dbReference type="RefSeq" id="WP_079602533.1">
    <property type="nucleotide sequence ID" value="NZ_LT670817.1"/>
</dbReference>
<feature type="domain" description="DUF4376" evidence="1">
    <location>
        <begin position="89"/>
        <end position="197"/>
    </location>
</feature>
<dbReference type="OrthoDB" id="8256609at2"/>
<sequence length="200" mass="21383">MLIAKETTPGTFEEILFGSSFTGPDGVLHGWQCIELWSDSDLNAIGVYRVQPVTPPTDPEVTISGYHFERVNGIVTQILDLVQPPPPTKQDLLDYAAAKRFDLEVGGIVSATYGPLPTDRDTRAIVGQTIQSIDLGIVTAPVNFKTPQGFVPLDRAAFVAIATEMAAHVQSTFDKEGQVDAQIQAGTITTKAAVDAALTS</sequence>
<evidence type="ECO:0000313" key="2">
    <source>
        <dbReference type="EMBL" id="SHH06539.1"/>
    </source>
</evidence>